<protein>
    <submittedName>
        <fullName evidence="1">Uncharacterized protein</fullName>
    </submittedName>
</protein>
<reference evidence="1" key="1">
    <citation type="submission" date="2023-10" db="EMBL/GenBank/DDBJ databases">
        <title>Chromosome-level genome of the transformable northern wattle, Acacia crassicarpa.</title>
        <authorList>
            <person name="Massaro I."/>
            <person name="Sinha N.R."/>
            <person name="Poethig S."/>
            <person name="Leichty A.R."/>
        </authorList>
    </citation>
    <scope>NUCLEOTIDE SEQUENCE</scope>
    <source>
        <strain evidence="1">Acra3RX</strain>
        <tissue evidence="1">Leaf</tissue>
    </source>
</reference>
<dbReference type="Proteomes" id="UP001293593">
    <property type="component" value="Unassembled WGS sequence"/>
</dbReference>
<evidence type="ECO:0000313" key="2">
    <source>
        <dbReference type="Proteomes" id="UP001293593"/>
    </source>
</evidence>
<evidence type="ECO:0000313" key="1">
    <source>
        <dbReference type="EMBL" id="KAK4261532.1"/>
    </source>
</evidence>
<comment type="caution">
    <text evidence="1">The sequence shown here is derived from an EMBL/GenBank/DDBJ whole genome shotgun (WGS) entry which is preliminary data.</text>
</comment>
<accession>A0AAE1MBW9</accession>
<proteinExistence type="predicted"/>
<gene>
    <name evidence="1" type="ORF">QN277_004517</name>
</gene>
<name>A0AAE1MBW9_9FABA</name>
<dbReference type="AlphaFoldDB" id="A0AAE1MBW9"/>
<keyword evidence="2" id="KW-1185">Reference proteome</keyword>
<sequence length="42" mass="4438">MISTLYVMLASSETGAASFMHLCNALLTDHKPETSHKLSSGG</sequence>
<organism evidence="1 2">
    <name type="scientific">Acacia crassicarpa</name>
    <name type="common">northern wattle</name>
    <dbReference type="NCBI Taxonomy" id="499986"/>
    <lineage>
        <taxon>Eukaryota</taxon>
        <taxon>Viridiplantae</taxon>
        <taxon>Streptophyta</taxon>
        <taxon>Embryophyta</taxon>
        <taxon>Tracheophyta</taxon>
        <taxon>Spermatophyta</taxon>
        <taxon>Magnoliopsida</taxon>
        <taxon>eudicotyledons</taxon>
        <taxon>Gunneridae</taxon>
        <taxon>Pentapetalae</taxon>
        <taxon>rosids</taxon>
        <taxon>fabids</taxon>
        <taxon>Fabales</taxon>
        <taxon>Fabaceae</taxon>
        <taxon>Caesalpinioideae</taxon>
        <taxon>mimosoid clade</taxon>
        <taxon>Acacieae</taxon>
        <taxon>Acacia</taxon>
    </lineage>
</organism>
<dbReference type="EMBL" id="JAWXYG010000010">
    <property type="protein sequence ID" value="KAK4261532.1"/>
    <property type="molecule type" value="Genomic_DNA"/>
</dbReference>